<evidence type="ECO:0000256" key="13">
    <source>
        <dbReference type="RuleBase" id="RU000489"/>
    </source>
</evidence>
<dbReference type="SUPFAM" id="SSF57016">
    <property type="entry name" value="Plant lectins/antimicrobial peptides"/>
    <property type="match status" value="1"/>
</dbReference>
<comment type="similarity">
    <text evidence="3">Belongs to the glycosyl hydrolase 18 family. Chitinase class V subfamily.</text>
</comment>
<keyword evidence="8" id="KW-0146">Chitin degradation</keyword>
<dbReference type="EnsemblFungi" id="MAPG_09337T0">
    <property type="protein sequence ID" value="MAPG_09337T0"/>
    <property type="gene ID" value="MAPG_09337"/>
</dbReference>
<evidence type="ECO:0000256" key="9">
    <source>
        <dbReference type="ARBA" id="ARBA00023026"/>
    </source>
</evidence>
<accession>A0A0C4E9P1</accession>
<dbReference type="InterPro" id="IPR001223">
    <property type="entry name" value="Glyco_hydro18_cat"/>
</dbReference>
<keyword evidence="11 13" id="KW-0326">Glycosidase</keyword>
<keyword evidence="14" id="KW-1133">Transmembrane helix</keyword>
<evidence type="ECO:0000256" key="7">
    <source>
        <dbReference type="ARBA" id="ARBA00022801"/>
    </source>
</evidence>
<dbReference type="CDD" id="cd00118">
    <property type="entry name" value="LysM"/>
    <property type="match status" value="1"/>
</dbReference>
<evidence type="ECO:0000313" key="20">
    <source>
        <dbReference type="Proteomes" id="UP000011715"/>
    </source>
</evidence>
<evidence type="ECO:0000259" key="17">
    <source>
        <dbReference type="PROSITE" id="PS51910"/>
    </source>
</evidence>
<comment type="subcellular location">
    <subcellularLocation>
        <location evidence="2">Secreted</location>
    </subcellularLocation>
</comment>
<keyword evidence="10" id="KW-0119">Carbohydrate metabolism</keyword>
<dbReference type="InterPro" id="IPR053214">
    <property type="entry name" value="LysM12-like"/>
</dbReference>
<feature type="domain" description="GH18" evidence="17">
    <location>
        <begin position="543"/>
        <end position="910"/>
    </location>
</feature>
<evidence type="ECO:0000256" key="11">
    <source>
        <dbReference type="ARBA" id="ARBA00023295"/>
    </source>
</evidence>
<keyword evidence="7 13" id="KW-0378">Hydrolase</keyword>
<feature type="transmembrane region" description="Helical" evidence="14">
    <location>
        <begin position="1225"/>
        <end position="1244"/>
    </location>
</feature>
<comment type="catalytic activity">
    <reaction evidence="1">
        <text>Random endo-hydrolysis of N-acetyl-beta-D-glucosaminide (1-&gt;4)-beta-linkages in chitin and chitodextrins.</text>
        <dbReference type="EC" id="3.2.1.14"/>
    </reaction>
</comment>
<feature type="transmembrane region" description="Helical" evidence="14">
    <location>
        <begin position="1256"/>
        <end position="1274"/>
    </location>
</feature>
<evidence type="ECO:0000256" key="8">
    <source>
        <dbReference type="ARBA" id="ARBA00023024"/>
    </source>
</evidence>
<dbReference type="InterPro" id="IPR017853">
    <property type="entry name" value="GH"/>
</dbReference>
<keyword evidence="5" id="KW-0964">Secreted</keyword>
<evidence type="ECO:0000256" key="4">
    <source>
        <dbReference type="ARBA" id="ARBA00012729"/>
    </source>
</evidence>
<evidence type="ECO:0000256" key="2">
    <source>
        <dbReference type="ARBA" id="ARBA00004613"/>
    </source>
</evidence>
<dbReference type="Proteomes" id="UP000011715">
    <property type="component" value="Unassembled WGS sequence"/>
</dbReference>
<evidence type="ECO:0000256" key="1">
    <source>
        <dbReference type="ARBA" id="ARBA00000822"/>
    </source>
</evidence>
<evidence type="ECO:0000256" key="3">
    <source>
        <dbReference type="ARBA" id="ARBA00008682"/>
    </source>
</evidence>
<keyword evidence="12" id="KW-0624">Polysaccharide degradation</keyword>
<dbReference type="eggNOG" id="KOG2806">
    <property type="taxonomic scope" value="Eukaryota"/>
</dbReference>
<dbReference type="PROSITE" id="PS01095">
    <property type="entry name" value="GH18_1"/>
    <property type="match status" value="1"/>
</dbReference>
<dbReference type="STRING" id="644358.A0A0C4E9P1"/>
<reference evidence="19" key="5">
    <citation type="submission" date="2015-06" db="UniProtKB">
        <authorList>
            <consortium name="EnsemblFungi"/>
        </authorList>
    </citation>
    <scope>IDENTIFICATION</scope>
    <source>
        <strain evidence="19">ATCC 64411</strain>
    </source>
</reference>
<dbReference type="SMART" id="SM00636">
    <property type="entry name" value="Glyco_18"/>
    <property type="match status" value="1"/>
</dbReference>
<dbReference type="InterPro" id="IPR001579">
    <property type="entry name" value="Glyco_hydro_18_chit_AS"/>
</dbReference>
<sequence length="1368" mass="147669">MHPHKASGARAATRAALLVALLALQPAAVQALDGERSEPLEGVDDVKSYYAVLHPCPAACTGPSSNWTVYSDYGRFKHCDEPVLLTFSLSNPVQDDGSPTKINTCTLGNADTMVNSLFNGTNAGLDPPQSAAQKEKRQKLDGGACEAANARSAVTETKVSLGLVASGAEPETGDKRNKAVEKALQELQAHFDEGASPCEETAMFAYYRGVVAGVYVGPSFGRNTVASVAKPLLERVISGSAATVAAQLCGPDRNANHVFGLVVDTTGNVTAVQQAVRGWNSATCLTGLDSIAELKNVAVWEDKKGLGPFEDFPSGGNTTLANSTVSGPTLNRRADCRTEKVVGGDSCGALASRCGIGGADFMKYNSAKNFCSTLVPGQRVCCSAGTLPDIRPKPEADGTCATYRVVSGDTCASLAASNGITVKDIEAFNKGTTWGWYDCDKLLADVNICLSKGDPPLPFPIANAVCGPTKPGTTKPSGGKKLADLNPCPLNACCNVWGQCGINGEFCTQKNSSSGNPGTSALRNGCVSSCGMDIVQSSAPASFGRVGYYESWNFNRECLHQLVEGANTDGTYTIIHWAFAEINTADWTVKIVDKSEQWESFKSMSYKKVISFGGWAFSNEPGTYDILRQAMLPANRDMFASNVAKFLADEGLDGVDFDWEYPGATDIPGTPAGSPQDGPNYLKFLTTMKGKLASGKTLSIAAPASYWYLKAFPIKKMAEQLDYIVYMTYDLHGQWDASNQWAMEGCPAGNCVRSHVNLTETNSVLAMITKAGVPSNKIFVGESSYGRSFKVSQPGCTNPTCTFLGDRLNSPAAKGRCTNTSGYISNAEIDEIINAGDRALVKWHDADSNSDMLLYDFTEWVAYMTPTTKSTRRELWKSKNFAGTIDWATDLQRFTGDEWTDPTDAEGDESQLPGALSTCETKTFDSVEDVEKAGVPFHCAPIYMADVLGKLVGKVMKDYDDLIKDGYRKKFDTYAQAVVESGPNAVRTFMYGNGSNYFQCTVKEPIHCCKWCHYYYNPEHGECRYCDDKYCNGWSTICEQPEVNCDGQKTGWFDVSPECPPDYSKRAGKEPTDGYGQSVTWRLQASKADAFWADLYAATGIERSLVKFTDVRIPRHGEVCTPTDPKDTCKYFGWDFNFPVPNGYDKKDVIDPEDVVKDAYDKLKGFAADLPKAAEQLRDGTYKGSGWDLVDAVALPIFMVEEAVGAMKNIDDTVDKWEDEKRKSIILGFLYAILFFVPIVGELASTVASLATIGRVITILGAAGELATGIYNVVDTKGNDLLAIFDLILAPLAVFNGVQIAKAAGRARGMDQLEIKKLGKGVSGKINSVKRSGLGVCARKAKREVNVFPIGELPMSPSGLNTDPFIKF</sequence>
<dbReference type="GO" id="GO:0005576">
    <property type="term" value="C:extracellular region"/>
    <property type="evidence" value="ECO:0007669"/>
    <property type="project" value="UniProtKB-SubCell"/>
</dbReference>
<reference evidence="20" key="2">
    <citation type="submission" date="2010-05" db="EMBL/GenBank/DDBJ databases">
        <title>The genome sequence of Magnaporthe poae strain ATCC 64411.</title>
        <authorList>
            <person name="Ma L.-J."/>
            <person name="Dead R."/>
            <person name="Young S."/>
            <person name="Zeng Q."/>
            <person name="Koehrsen M."/>
            <person name="Alvarado L."/>
            <person name="Berlin A."/>
            <person name="Chapman S.B."/>
            <person name="Chen Z."/>
            <person name="Freedman E."/>
            <person name="Gellesch M."/>
            <person name="Goldberg J."/>
            <person name="Griggs A."/>
            <person name="Gujja S."/>
            <person name="Heilman E.R."/>
            <person name="Heiman D."/>
            <person name="Hepburn T."/>
            <person name="Howarth C."/>
            <person name="Jen D."/>
            <person name="Larson L."/>
            <person name="Mehta T."/>
            <person name="Neiman D."/>
            <person name="Pearson M."/>
            <person name="Roberts A."/>
            <person name="Saif S."/>
            <person name="Shea T."/>
            <person name="Shenoy N."/>
            <person name="Sisk P."/>
            <person name="Stolte C."/>
            <person name="Sykes S."/>
            <person name="Walk T."/>
            <person name="White J."/>
            <person name="Yandava C."/>
            <person name="Haas B."/>
            <person name="Nusbaum C."/>
            <person name="Birren B."/>
        </authorList>
    </citation>
    <scope>NUCLEOTIDE SEQUENCE [LARGE SCALE GENOMIC DNA]</scope>
    <source>
        <strain evidence="20">ATCC 64411 / 73-15</strain>
    </source>
</reference>
<dbReference type="InterPro" id="IPR036779">
    <property type="entry name" value="LysM_dom_sf"/>
</dbReference>
<dbReference type="GO" id="GO:0006032">
    <property type="term" value="P:chitin catabolic process"/>
    <property type="evidence" value="ECO:0007669"/>
    <property type="project" value="UniProtKB-KW"/>
</dbReference>
<feature type="domain" description="LysM" evidence="16">
    <location>
        <begin position="401"/>
        <end position="450"/>
    </location>
</feature>
<dbReference type="PROSITE" id="PS51910">
    <property type="entry name" value="GH18_2"/>
    <property type="match status" value="1"/>
</dbReference>
<evidence type="ECO:0000256" key="14">
    <source>
        <dbReference type="SAM" id="Phobius"/>
    </source>
</evidence>
<dbReference type="Gene3D" id="3.10.50.10">
    <property type="match status" value="1"/>
</dbReference>
<protein>
    <recommendedName>
        <fullName evidence="4">chitinase</fullName>
        <ecNumber evidence="4">3.2.1.14</ecNumber>
    </recommendedName>
</protein>
<feature type="chain" id="PRO_5007393531" description="chitinase" evidence="15">
    <location>
        <begin position="32"/>
        <end position="1368"/>
    </location>
</feature>
<gene>
    <name evidence="18" type="ORF">MAPG_09337</name>
</gene>
<feature type="transmembrane region" description="Helical" evidence="14">
    <location>
        <begin position="1280"/>
        <end position="1298"/>
    </location>
</feature>
<dbReference type="SUPFAM" id="SSF51445">
    <property type="entry name" value="(Trans)glycosidases"/>
    <property type="match status" value="1"/>
</dbReference>
<keyword evidence="20" id="KW-1185">Reference proteome</keyword>
<feature type="domain" description="LysM" evidence="16">
    <location>
        <begin position="337"/>
        <end position="382"/>
    </location>
</feature>
<dbReference type="InterPro" id="IPR029070">
    <property type="entry name" value="Chitinase_insertion_sf"/>
</dbReference>
<evidence type="ECO:0000256" key="15">
    <source>
        <dbReference type="SAM" id="SignalP"/>
    </source>
</evidence>
<dbReference type="PANTHER" id="PTHR47700:SF2">
    <property type="entry name" value="CHITINASE"/>
    <property type="match status" value="1"/>
</dbReference>
<dbReference type="GO" id="GO:0000272">
    <property type="term" value="P:polysaccharide catabolic process"/>
    <property type="evidence" value="ECO:0007669"/>
    <property type="project" value="UniProtKB-KW"/>
</dbReference>
<keyword evidence="14" id="KW-0472">Membrane</keyword>
<name>A0A0C4E9P1_MAGP6</name>
<dbReference type="Pfam" id="PF01476">
    <property type="entry name" value="LysM"/>
    <property type="match status" value="2"/>
</dbReference>
<keyword evidence="15" id="KW-0732">Signal</keyword>
<dbReference type="EMBL" id="GL876974">
    <property type="protein sequence ID" value="KLU90375.1"/>
    <property type="molecule type" value="Genomic_DNA"/>
</dbReference>
<dbReference type="PANTHER" id="PTHR47700">
    <property type="entry name" value="V CHITINASE, PUTATIVE (AFU_ORTHOLOGUE AFUA_6G13720)-RELATED"/>
    <property type="match status" value="1"/>
</dbReference>
<evidence type="ECO:0000256" key="10">
    <source>
        <dbReference type="ARBA" id="ARBA00023277"/>
    </source>
</evidence>
<dbReference type="CDD" id="cd02878">
    <property type="entry name" value="GH18_zymocin_alpha"/>
    <property type="match status" value="1"/>
</dbReference>
<dbReference type="OMA" id="TIIHWAF"/>
<reference evidence="18" key="3">
    <citation type="submission" date="2011-03" db="EMBL/GenBank/DDBJ databases">
        <title>Annotation of Magnaporthe poae ATCC 64411.</title>
        <authorList>
            <person name="Ma L.-J."/>
            <person name="Dead R."/>
            <person name="Young S.K."/>
            <person name="Zeng Q."/>
            <person name="Gargeya S."/>
            <person name="Fitzgerald M."/>
            <person name="Haas B."/>
            <person name="Abouelleil A."/>
            <person name="Alvarado L."/>
            <person name="Arachchi H.M."/>
            <person name="Berlin A."/>
            <person name="Brown A."/>
            <person name="Chapman S.B."/>
            <person name="Chen Z."/>
            <person name="Dunbar C."/>
            <person name="Freedman E."/>
            <person name="Gearin G."/>
            <person name="Gellesch M."/>
            <person name="Goldberg J."/>
            <person name="Griggs A."/>
            <person name="Gujja S."/>
            <person name="Heiman D."/>
            <person name="Howarth C."/>
            <person name="Larson L."/>
            <person name="Lui A."/>
            <person name="MacDonald P.J.P."/>
            <person name="Mehta T."/>
            <person name="Montmayeur A."/>
            <person name="Murphy C."/>
            <person name="Neiman D."/>
            <person name="Pearson M."/>
            <person name="Priest M."/>
            <person name="Roberts A."/>
            <person name="Saif S."/>
            <person name="Shea T."/>
            <person name="Shenoy N."/>
            <person name="Sisk P."/>
            <person name="Stolte C."/>
            <person name="Sykes S."/>
            <person name="Yandava C."/>
            <person name="Wortman J."/>
            <person name="Nusbaum C."/>
            <person name="Birren B."/>
        </authorList>
    </citation>
    <scope>NUCLEOTIDE SEQUENCE</scope>
    <source>
        <strain evidence="18">ATCC 64411</strain>
    </source>
</reference>
<evidence type="ECO:0000259" key="16">
    <source>
        <dbReference type="PROSITE" id="PS51782"/>
    </source>
</evidence>
<feature type="signal peptide" evidence="15">
    <location>
        <begin position="1"/>
        <end position="31"/>
    </location>
</feature>
<dbReference type="VEuPathDB" id="FungiDB:MAPG_09337"/>
<dbReference type="InterPro" id="IPR011583">
    <property type="entry name" value="Chitinase_II/V-like_cat"/>
</dbReference>
<dbReference type="SUPFAM" id="SSF54106">
    <property type="entry name" value="LysM domain"/>
    <property type="match status" value="2"/>
</dbReference>
<proteinExistence type="inferred from homology"/>
<dbReference type="SMART" id="SM00257">
    <property type="entry name" value="LysM"/>
    <property type="match status" value="2"/>
</dbReference>
<organism evidence="19 20">
    <name type="scientific">Magnaporthiopsis poae (strain ATCC 64411 / 73-15)</name>
    <name type="common">Kentucky bluegrass fungus</name>
    <name type="synonym">Magnaporthe poae</name>
    <dbReference type="NCBI Taxonomy" id="644358"/>
    <lineage>
        <taxon>Eukaryota</taxon>
        <taxon>Fungi</taxon>
        <taxon>Dikarya</taxon>
        <taxon>Ascomycota</taxon>
        <taxon>Pezizomycotina</taxon>
        <taxon>Sordariomycetes</taxon>
        <taxon>Sordariomycetidae</taxon>
        <taxon>Magnaporthales</taxon>
        <taxon>Magnaporthaceae</taxon>
        <taxon>Magnaporthiopsis</taxon>
    </lineage>
</organism>
<keyword evidence="9" id="KW-0843">Virulence</keyword>
<dbReference type="Gene3D" id="3.20.20.80">
    <property type="entry name" value="Glycosidases"/>
    <property type="match status" value="1"/>
</dbReference>
<dbReference type="InterPro" id="IPR036861">
    <property type="entry name" value="Endochitinase-like_sf"/>
</dbReference>
<evidence type="ECO:0000313" key="18">
    <source>
        <dbReference type="EMBL" id="KLU90375.1"/>
    </source>
</evidence>
<dbReference type="Pfam" id="PF00704">
    <property type="entry name" value="Glyco_hydro_18"/>
    <property type="match status" value="1"/>
</dbReference>
<dbReference type="PROSITE" id="PS51782">
    <property type="entry name" value="LYSM"/>
    <property type="match status" value="2"/>
</dbReference>
<dbReference type="CDD" id="cd00035">
    <property type="entry name" value="ChtBD1"/>
    <property type="match status" value="1"/>
</dbReference>
<keyword evidence="14" id="KW-0812">Transmembrane</keyword>
<dbReference type="Gene3D" id="3.10.350.10">
    <property type="entry name" value="LysM domain"/>
    <property type="match status" value="2"/>
</dbReference>
<dbReference type="EC" id="3.2.1.14" evidence="4"/>
<keyword evidence="6" id="KW-0147">Chitin-binding</keyword>
<evidence type="ECO:0000256" key="5">
    <source>
        <dbReference type="ARBA" id="ARBA00022525"/>
    </source>
</evidence>
<evidence type="ECO:0000313" key="19">
    <source>
        <dbReference type="EnsemblFungi" id="MAPG_09337T0"/>
    </source>
</evidence>
<evidence type="ECO:0000256" key="6">
    <source>
        <dbReference type="ARBA" id="ARBA00022669"/>
    </source>
</evidence>
<dbReference type="EMBL" id="ADBL01002290">
    <property type="status" value="NOT_ANNOTATED_CDS"/>
    <property type="molecule type" value="Genomic_DNA"/>
</dbReference>
<reference evidence="19" key="4">
    <citation type="journal article" date="2015" name="G3 (Bethesda)">
        <title>Genome sequences of three phytopathogenic species of the Magnaporthaceae family of fungi.</title>
        <authorList>
            <person name="Okagaki L.H."/>
            <person name="Nunes C.C."/>
            <person name="Sailsbery J."/>
            <person name="Clay B."/>
            <person name="Brown D."/>
            <person name="John T."/>
            <person name="Oh Y."/>
            <person name="Young N."/>
            <person name="Fitzgerald M."/>
            <person name="Haas B.J."/>
            <person name="Zeng Q."/>
            <person name="Young S."/>
            <person name="Adiconis X."/>
            <person name="Fan L."/>
            <person name="Levin J.Z."/>
            <person name="Mitchell T.K."/>
            <person name="Okubara P.A."/>
            <person name="Farman M.L."/>
            <person name="Kohn L.M."/>
            <person name="Birren B."/>
            <person name="Ma L.-J."/>
            <person name="Dean R.A."/>
        </authorList>
    </citation>
    <scope>NUCLEOTIDE SEQUENCE</scope>
    <source>
        <strain evidence="19">ATCC 64411 / 73-15</strain>
    </source>
</reference>
<dbReference type="GO" id="GO:0008061">
    <property type="term" value="F:chitin binding"/>
    <property type="evidence" value="ECO:0007669"/>
    <property type="project" value="UniProtKB-KW"/>
</dbReference>
<dbReference type="InterPro" id="IPR018392">
    <property type="entry name" value="LysM"/>
</dbReference>
<dbReference type="GO" id="GO:0008843">
    <property type="term" value="F:endochitinase activity"/>
    <property type="evidence" value="ECO:0007669"/>
    <property type="project" value="UniProtKB-EC"/>
</dbReference>
<evidence type="ECO:0000256" key="12">
    <source>
        <dbReference type="ARBA" id="ARBA00023326"/>
    </source>
</evidence>
<dbReference type="SUPFAM" id="SSF54556">
    <property type="entry name" value="Chitinase insertion domain"/>
    <property type="match status" value="1"/>
</dbReference>
<reference evidence="18" key="1">
    <citation type="submission" date="2010-05" db="EMBL/GenBank/DDBJ databases">
        <title>The Genome Sequence of Magnaporthe poae strain ATCC 64411.</title>
        <authorList>
            <consortium name="The Broad Institute Genome Sequencing Platform"/>
            <consortium name="Broad Institute Genome Sequencing Center for Infectious Disease"/>
            <person name="Ma L.-J."/>
            <person name="Dead R."/>
            <person name="Young S."/>
            <person name="Zeng Q."/>
            <person name="Koehrsen M."/>
            <person name="Alvarado L."/>
            <person name="Berlin A."/>
            <person name="Chapman S.B."/>
            <person name="Chen Z."/>
            <person name="Freedman E."/>
            <person name="Gellesch M."/>
            <person name="Goldberg J."/>
            <person name="Griggs A."/>
            <person name="Gujja S."/>
            <person name="Heilman E.R."/>
            <person name="Heiman D."/>
            <person name="Hepburn T."/>
            <person name="Howarth C."/>
            <person name="Jen D."/>
            <person name="Larson L."/>
            <person name="Mehta T."/>
            <person name="Neiman D."/>
            <person name="Pearson M."/>
            <person name="Roberts A."/>
            <person name="Saif S."/>
            <person name="Shea T."/>
            <person name="Shenoy N."/>
            <person name="Sisk P."/>
            <person name="Stolte C."/>
            <person name="Sykes S."/>
            <person name="Walk T."/>
            <person name="White J."/>
            <person name="Yandava C."/>
            <person name="Haas B."/>
            <person name="Nusbaum C."/>
            <person name="Birren B."/>
        </authorList>
    </citation>
    <scope>NUCLEOTIDE SEQUENCE</scope>
    <source>
        <strain evidence="18">ATCC 64411</strain>
    </source>
</reference>
<dbReference type="OrthoDB" id="73875at2759"/>